<dbReference type="EC" id="4.2.1.96" evidence="3"/>
<dbReference type="EMBL" id="CP030085">
    <property type="protein sequence ID" value="AWW50177.1"/>
    <property type="molecule type" value="Genomic_DNA"/>
</dbReference>
<dbReference type="GO" id="GO:0006729">
    <property type="term" value="P:tetrahydrobiopterin biosynthetic process"/>
    <property type="evidence" value="ECO:0007669"/>
    <property type="project" value="InterPro"/>
</dbReference>
<evidence type="ECO:0000256" key="3">
    <source>
        <dbReference type="ARBA" id="ARBA00013252"/>
    </source>
</evidence>
<dbReference type="Pfam" id="PF01329">
    <property type="entry name" value="Pterin_4a"/>
    <property type="match status" value="1"/>
</dbReference>
<organism evidence="5 7">
    <name type="scientific">Polynucleobacter paneuropaeus</name>
    <dbReference type="NCBI Taxonomy" id="2527775"/>
    <lineage>
        <taxon>Bacteria</taxon>
        <taxon>Pseudomonadati</taxon>
        <taxon>Pseudomonadota</taxon>
        <taxon>Betaproteobacteria</taxon>
        <taxon>Burkholderiales</taxon>
        <taxon>Burkholderiaceae</taxon>
        <taxon>Polynucleobacter</taxon>
    </lineage>
</organism>
<reference evidence="6 8" key="2">
    <citation type="submission" date="2018-06" db="EMBL/GenBank/DDBJ databases">
        <title>Genome of strain Polynucleobacter sp. FUKU-NW-11.</title>
        <authorList>
            <person name="Hahn M.W."/>
        </authorList>
    </citation>
    <scope>NUCLEOTIDE SEQUENCE [LARGE SCALE GENOMIC DNA]</scope>
    <source>
        <strain evidence="6">FUKU-NW-11</strain>
        <strain evidence="8">FUKU-NW11</strain>
    </source>
</reference>
<evidence type="ECO:0000256" key="1">
    <source>
        <dbReference type="ARBA" id="ARBA00001554"/>
    </source>
</evidence>
<accession>A0A2Z4JTP6</accession>
<dbReference type="GO" id="GO:0008124">
    <property type="term" value="F:4-alpha-hydroxytetrahydrobiopterin dehydratase activity"/>
    <property type="evidence" value="ECO:0007669"/>
    <property type="project" value="UniProtKB-EC"/>
</dbReference>
<dbReference type="SUPFAM" id="SSF55248">
    <property type="entry name" value="PCD-like"/>
    <property type="match status" value="1"/>
</dbReference>
<dbReference type="PANTHER" id="PTHR12599:SF0">
    <property type="entry name" value="PTERIN-4-ALPHA-CARBINOLAMINE DEHYDRATASE"/>
    <property type="match status" value="1"/>
</dbReference>
<protein>
    <recommendedName>
        <fullName evidence="3">4a-hydroxytetrahydrobiopterin dehydratase</fullName>
        <ecNumber evidence="3">4.2.1.96</ecNumber>
    </recommendedName>
</protein>
<gene>
    <name evidence="6" type="ORF">DP176_07995</name>
    <name evidence="5" type="ORF">Pas1_07155</name>
</gene>
<reference evidence="5" key="3">
    <citation type="journal article" date="2019" name="Int. J. Syst. Evol. Microbiol.">
        <title>Polynucleobacter paneuropaeus sp. nov., characterized by six strains isolated from freshwater lakes located along a 3000 km north-south cross-section across Europe.</title>
        <authorList>
            <person name="Hoetzinger M."/>
            <person name="Schmidt J."/>
            <person name="Pitt A."/>
            <person name="Koll U."/>
            <person name="Lang E."/>
            <person name="Hahn M.W."/>
        </authorList>
    </citation>
    <scope>NUCLEOTIDE SEQUENCE</scope>
    <source>
        <strain evidence="5">MG-25-Pas1-D2</strain>
    </source>
</reference>
<dbReference type="Proteomes" id="UP000248592">
    <property type="component" value="Chromosome"/>
</dbReference>
<dbReference type="AlphaFoldDB" id="A0A2Z4JTP6"/>
<reference evidence="7" key="1">
    <citation type="submission" date="2018-06" db="EMBL/GenBank/DDBJ databases">
        <title>Description of a new Polynucleobacter species.</title>
        <authorList>
            <person name="Hahn M.W."/>
        </authorList>
    </citation>
    <scope>NUCLEOTIDE SEQUENCE [LARGE SCALE GENOMIC DNA]</scope>
    <source>
        <strain evidence="7">MG-25-Pas1-D2</strain>
    </source>
</reference>
<keyword evidence="4" id="KW-0456">Lyase</keyword>
<dbReference type="Proteomes" id="UP000251072">
    <property type="component" value="Unassembled WGS sequence"/>
</dbReference>
<evidence type="ECO:0000313" key="6">
    <source>
        <dbReference type="EMBL" id="RAZ41267.1"/>
    </source>
</evidence>
<comment type="catalytic activity">
    <reaction evidence="1">
        <text>(4aS,6R)-4a-hydroxy-L-erythro-5,6,7,8-tetrahydrobiopterin = (6R)-L-erythro-6,7-dihydrobiopterin + H2O</text>
        <dbReference type="Rhea" id="RHEA:11920"/>
        <dbReference type="ChEBI" id="CHEBI:15377"/>
        <dbReference type="ChEBI" id="CHEBI:15642"/>
        <dbReference type="ChEBI" id="CHEBI:43120"/>
        <dbReference type="EC" id="4.2.1.96"/>
    </reaction>
</comment>
<evidence type="ECO:0000256" key="2">
    <source>
        <dbReference type="ARBA" id="ARBA00006472"/>
    </source>
</evidence>
<evidence type="ECO:0000256" key="4">
    <source>
        <dbReference type="ARBA" id="ARBA00023239"/>
    </source>
</evidence>
<dbReference type="Gene3D" id="3.30.1360.20">
    <property type="entry name" value="Transcriptional coactivator/pterin dehydratase"/>
    <property type="match status" value="1"/>
</dbReference>
<dbReference type="EMBL" id="QMCH01000004">
    <property type="protein sequence ID" value="RAZ41267.1"/>
    <property type="molecule type" value="Genomic_DNA"/>
</dbReference>
<proteinExistence type="inferred from homology"/>
<comment type="similarity">
    <text evidence="2">Belongs to the pterin-4-alpha-carbinolamine dehydratase family.</text>
</comment>
<evidence type="ECO:0000313" key="5">
    <source>
        <dbReference type="EMBL" id="AWW50177.1"/>
    </source>
</evidence>
<dbReference type="InterPro" id="IPR001533">
    <property type="entry name" value="Pterin_deHydtase"/>
</dbReference>
<sequence length="101" mass="11632">MNNSVDIHQFDFKTTLPDWQIDLLTRTLSRIFVFKDFEAAFAFMTLCAGYAEKIDHHPDWSNSWNQVKVQLRTHSANDVTTLDIELAKAMDAFANQIQNPA</sequence>
<name>A0A2Z4JTP6_9BURK</name>
<dbReference type="RefSeq" id="WP_112238507.1">
    <property type="nucleotide sequence ID" value="NZ_CBCSBS010000001.1"/>
</dbReference>
<evidence type="ECO:0000313" key="7">
    <source>
        <dbReference type="Proteomes" id="UP000248592"/>
    </source>
</evidence>
<dbReference type="InterPro" id="IPR036428">
    <property type="entry name" value="PCD_sf"/>
</dbReference>
<dbReference type="PANTHER" id="PTHR12599">
    <property type="entry name" value="PTERIN-4-ALPHA-CARBINOLAMINE DEHYDRATASE"/>
    <property type="match status" value="1"/>
</dbReference>
<evidence type="ECO:0000313" key="8">
    <source>
        <dbReference type="Proteomes" id="UP000251072"/>
    </source>
</evidence>
<keyword evidence="8" id="KW-1185">Reference proteome</keyword>